<feature type="binding site" evidence="4">
    <location>
        <position position="18"/>
    </location>
    <ligand>
        <name>a divalent metal cation</name>
        <dbReference type="ChEBI" id="CHEBI:60240"/>
        <label>1</label>
        <note>in cluster B</note>
    </ligand>
</feature>
<keyword evidence="2 4" id="KW-0479">Metal-binding</keyword>
<evidence type="ECO:0000256" key="1">
    <source>
        <dbReference type="ARBA" id="ARBA00010622"/>
    </source>
</evidence>
<feature type="binding site" evidence="4">
    <location>
        <position position="22"/>
    </location>
    <ligand>
        <name>a divalent metal cation</name>
        <dbReference type="ChEBI" id="CHEBI:60240"/>
        <label>2</label>
        <note>in cluster B</note>
    </ligand>
</feature>
<gene>
    <name evidence="5" type="primary">MT-1</name>
</gene>
<feature type="binding site" evidence="4">
    <location>
        <position position="27"/>
    </location>
    <ligand>
        <name>a divalent metal cation</name>
        <dbReference type="ChEBI" id="CHEBI:60240"/>
        <label>3</label>
        <note>in cluster B</note>
    </ligand>
</feature>
<proteinExistence type="evidence at transcript level"/>
<sequence>MPGPCCKDGKCVCAEGGCKKGCTCTSCRCTPCQKCSGGCKCSNKEDCAKTCTKPCSCCP</sequence>
<dbReference type="InterPro" id="IPR017854">
    <property type="entry name" value="Metalthion_dom_sf"/>
</dbReference>
<feature type="binding site" evidence="4">
    <location>
        <position position="41"/>
    </location>
    <ligand>
        <name>a divalent metal cation</name>
        <dbReference type="ChEBI" id="CHEBI:60240"/>
        <label>1</label>
        <note>in cluster B</note>
    </ligand>
</feature>
<dbReference type="EMBL" id="GU479376">
    <property type="protein sequence ID" value="ADV31336.1"/>
    <property type="molecule type" value="mRNA"/>
</dbReference>
<keyword evidence="3 4" id="KW-0480">Metal-thiolate cluster</keyword>
<feature type="binding site" evidence="4">
    <location>
        <position position="32"/>
    </location>
    <ligand>
        <name>a divalent metal cation</name>
        <dbReference type="ChEBI" id="CHEBI:60240"/>
        <label>1</label>
        <note>in cluster B</note>
    </ligand>
</feature>
<name>E9K8X5_ERISI</name>
<feature type="binding site" evidence="4">
    <location>
        <position position="24"/>
    </location>
    <ligand>
        <name>a divalent metal cation</name>
        <dbReference type="ChEBI" id="CHEBI:60240"/>
        <label>1</label>
        <note>in cluster B</note>
    </ligand>
</feature>
<feature type="binding site" evidence="4">
    <location>
        <position position="5"/>
    </location>
    <ligand>
        <name>a divalent metal cation</name>
        <dbReference type="ChEBI" id="CHEBI:60240"/>
        <label>1</label>
        <note>in cluster B</note>
    </ligand>
</feature>
<dbReference type="SUPFAM" id="SSF57868">
    <property type="entry name" value="Metallothionein"/>
    <property type="match status" value="2"/>
</dbReference>
<feature type="binding site" evidence="4">
    <location>
        <position position="11"/>
    </location>
    <ligand>
        <name>a divalent metal cation</name>
        <dbReference type="ChEBI" id="CHEBI:60240"/>
        <label>3</label>
        <note>in cluster B</note>
    </ligand>
</feature>
<feature type="binding site" evidence="4">
    <location>
        <position position="57"/>
    </location>
    <ligand>
        <name>a divalent metal cation</name>
        <dbReference type="ChEBI" id="CHEBI:60240"/>
        <label>1</label>
        <note>in cluster B</note>
    </ligand>
</feature>
<accession>E9K8X5</accession>
<feature type="binding site" evidence="4">
    <location>
        <position position="35"/>
    </location>
    <ligand>
        <name>a divalent metal cation</name>
        <dbReference type="ChEBI" id="CHEBI:60240"/>
        <label>1</label>
        <note>in cluster B</note>
    </ligand>
</feature>
<dbReference type="GO" id="GO:0046872">
    <property type="term" value="F:metal ion binding"/>
    <property type="evidence" value="ECO:0007669"/>
    <property type="project" value="UniProtKB-KW"/>
</dbReference>
<feature type="binding site" evidence="4">
    <location>
        <position position="39"/>
    </location>
    <ligand>
        <name>a divalent metal cation</name>
        <dbReference type="ChEBI" id="CHEBI:60240"/>
        <label>6</label>
        <note>in cluster A</note>
    </ligand>
</feature>
<dbReference type="AlphaFoldDB" id="E9K8X5"/>
<feature type="binding site" evidence="4">
    <location>
        <position position="55"/>
    </location>
    <ligand>
        <name>a divalent metal cation</name>
        <dbReference type="ChEBI" id="CHEBI:60240"/>
        <label>5</label>
        <note>in cluster A</note>
    </ligand>
</feature>
<feature type="binding site" evidence="4">
    <location>
        <position position="6"/>
    </location>
    <ligand>
        <name>a divalent metal cation</name>
        <dbReference type="ChEBI" id="CHEBI:60240"/>
        <label>1</label>
        <note>in cluster B</note>
    </ligand>
</feature>
<dbReference type="PRINTS" id="PR00858">
    <property type="entry name" value="MTCRUSTACEAN"/>
</dbReference>
<dbReference type="InterPro" id="IPR002045">
    <property type="entry name" value="Metalthion_crustacean"/>
</dbReference>
<feature type="binding site" evidence="4">
    <location>
        <position position="58"/>
    </location>
    <ligand>
        <name>a divalent metal cation</name>
        <dbReference type="ChEBI" id="CHEBI:60240"/>
        <label>1</label>
        <note>in cluster B</note>
    </ligand>
</feature>
<evidence type="ECO:0000256" key="3">
    <source>
        <dbReference type="ARBA" id="ARBA00022851"/>
    </source>
</evidence>
<reference evidence="5" key="1">
    <citation type="journal article" date="2011" name="Mol. Biol. Rep.">
        <title>Cloning, characterization, expression, and copper sensitivity of the metallothionein-1 gene in the Chinese mitten crab, Eriocheir sinensis.</title>
        <authorList>
            <person name="Ren F."/>
            <person name="Jiang H."/>
            <person name="Sun J."/>
            <person name="He L."/>
            <person name="Li W."/>
            <person name="Wang Y."/>
            <person name="Wang Q."/>
        </authorList>
    </citation>
    <scope>NUCLEOTIDE SEQUENCE</scope>
</reference>
<evidence type="ECO:0000256" key="4">
    <source>
        <dbReference type="PIRSR" id="PIRSR602045-1"/>
    </source>
</evidence>
<evidence type="ECO:0000313" key="5">
    <source>
        <dbReference type="EMBL" id="ADV31336.1"/>
    </source>
</evidence>
<feature type="binding site" evidence="4">
    <location>
        <position position="29"/>
    </location>
    <ligand>
        <name>a divalent metal cation</name>
        <dbReference type="ChEBI" id="CHEBI:60240"/>
        <label>1</label>
        <note>in cluster B</note>
    </ligand>
</feature>
<organism evidence="5">
    <name type="scientific">Eriocheir sinensis</name>
    <name type="common">Chinese mitten crab</name>
    <dbReference type="NCBI Taxonomy" id="95602"/>
    <lineage>
        <taxon>Eukaryota</taxon>
        <taxon>Metazoa</taxon>
        <taxon>Ecdysozoa</taxon>
        <taxon>Arthropoda</taxon>
        <taxon>Crustacea</taxon>
        <taxon>Multicrustacea</taxon>
        <taxon>Malacostraca</taxon>
        <taxon>Eumalacostraca</taxon>
        <taxon>Eucarida</taxon>
        <taxon>Decapoda</taxon>
        <taxon>Pleocyemata</taxon>
        <taxon>Brachyura</taxon>
        <taxon>Eubrachyura</taxon>
        <taxon>Grapsoidea</taxon>
        <taxon>Varunidae</taxon>
        <taxon>Eriocheir</taxon>
    </lineage>
</organism>
<feature type="binding site" evidence="4">
    <location>
        <position position="47"/>
    </location>
    <ligand>
        <name>a divalent metal cation</name>
        <dbReference type="ChEBI" id="CHEBI:60240"/>
        <label>1</label>
        <note>in cluster B</note>
    </ligand>
</feature>
<feature type="binding site" evidence="4">
    <location>
        <position position="51"/>
    </location>
    <ligand>
        <name>a divalent metal cation</name>
        <dbReference type="ChEBI" id="CHEBI:60240"/>
        <label>1</label>
        <note>in cluster B</note>
    </ligand>
</feature>
<protein>
    <submittedName>
        <fullName evidence="5">Metallothionein-1</fullName>
    </submittedName>
</protein>
<comment type="similarity">
    <text evidence="1">Belongs to the metallothionein superfamily. Type 3 family.</text>
</comment>
<evidence type="ECO:0000256" key="2">
    <source>
        <dbReference type="ARBA" id="ARBA00022723"/>
    </source>
</evidence>
<dbReference type="EMBL" id="GU479377">
    <property type="protein sequence ID" value="ADV31337.1"/>
    <property type="molecule type" value="Genomic_DNA"/>
</dbReference>
<feature type="binding site" evidence="4">
    <location>
        <position position="13"/>
    </location>
    <ligand>
        <name>a divalent metal cation</name>
        <dbReference type="ChEBI" id="CHEBI:60240"/>
        <label>1</label>
        <note>in cluster B</note>
    </ligand>
</feature>